<organism evidence="3 6">
    <name type="scientific">Streptomyces radicis</name>
    <dbReference type="NCBI Taxonomy" id="1750517"/>
    <lineage>
        <taxon>Bacteria</taxon>
        <taxon>Bacillati</taxon>
        <taxon>Actinomycetota</taxon>
        <taxon>Actinomycetes</taxon>
        <taxon>Kitasatosporales</taxon>
        <taxon>Streptomycetaceae</taxon>
        <taxon>Streptomyces</taxon>
    </lineage>
</organism>
<evidence type="ECO:0008006" key="7">
    <source>
        <dbReference type="Google" id="ProtNLM"/>
    </source>
</evidence>
<protein>
    <recommendedName>
        <fullName evidence="7">WXG100 family type VII secretion target</fullName>
    </recommendedName>
</protein>
<keyword evidence="2" id="KW-0812">Transmembrane</keyword>
<dbReference type="EMBL" id="RBDX01000002">
    <property type="protein sequence ID" value="RKN11967.1"/>
    <property type="molecule type" value="Genomic_DNA"/>
</dbReference>
<feature type="compositionally biased region" description="Acidic residues" evidence="1">
    <location>
        <begin position="137"/>
        <end position="146"/>
    </location>
</feature>
<dbReference type="Proteomes" id="UP000268652">
    <property type="component" value="Unassembled WGS sequence"/>
</dbReference>
<evidence type="ECO:0000256" key="2">
    <source>
        <dbReference type="SAM" id="Phobius"/>
    </source>
</evidence>
<dbReference type="EMBL" id="RBDY01000003">
    <property type="protein sequence ID" value="RKN25981.1"/>
    <property type="molecule type" value="Genomic_DNA"/>
</dbReference>
<keyword evidence="2" id="KW-1133">Transmembrane helix</keyword>
<reference evidence="5 6" key="1">
    <citation type="submission" date="2018-09" db="EMBL/GenBank/DDBJ databases">
        <title>Streptomyces sp. nov. DS1-2, an endophytic actinomycete isolated from roots of Dendrobium scabrilingue.</title>
        <authorList>
            <person name="Kuncharoen N."/>
            <person name="Kudo T."/>
            <person name="Ohkuma M."/>
            <person name="Yuki M."/>
            <person name="Tanasupawat S."/>
        </authorList>
    </citation>
    <scope>NUCLEOTIDE SEQUENCE [LARGE SCALE GENOMIC DNA]</scope>
    <source>
        <strain evidence="3 6">AZ1-7</strain>
        <strain evidence="4 5">DS1-2</strain>
    </source>
</reference>
<feature type="transmembrane region" description="Helical" evidence="2">
    <location>
        <begin position="247"/>
        <end position="267"/>
    </location>
</feature>
<dbReference type="AlphaFoldDB" id="A0A3A9X0J9"/>
<gene>
    <name evidence="4" type="ORF">D7318_07070</name>
    <name evidence="3" type="ORF">D7319_03410</name>
</gene>
<proteinExistence type="predicted"/>
<evidence type="ECO:0000313" key="6">
    <source>
        <dbReference type="Proteomes" id="UP000275024"/>
    </source>
</evidence>
<keyword evidence="2" id="KW-0472">Membrane</keyword>
<evidence type="ECO:0000313" key="5">
    <source>
        <dbReference type="Proteomes" id="UP000268652"/>
    </source>
</evidence>
<evidence type="ECO:0000313" key="3">
    <source>
        <dbReference type="EMBL" id="RKN11967.1"/>
    </source>
</evidence>
<name>A0A3A9X0J9_9ACTN</name>
<sequence>MSFPRKPHINDFPALGFVPCPGDQESIDTVGTAFGTTAEVLEEVNSVLSGADAGEWRGRTAREFRRMLRDDFQPKVQDALQSFGEAHRAIGDWLVTMGDFQRRADLLEVDAAAAMADLDAASANIDGLPAEPGPFEPEPETEEERNEQEQNAEERERQETAYRVAEAALSEFRDRAQRLQQDYDAEGRTIAGRLQNAIDIAPNEPGLWDRIGDAFGDLVEGLTDLLDELGAAFIDLMAEWAPILSKIGAIAGLLSSITGLLAFVPFLQFLGPVSLVLAGLSMGANYLAAVGETGSFTAALADPAFLLSAASFAFGAGSFIGMSVLHGMRATQTLGGVPGVFGWAMRNGTSASALPGVMGITWLTNANTAGLRFMDGFGNTGTVVDMISGPFWTSGWRTNPSPVARD</sequence>
<evidence type="ECO:0000256" key="1">
    <source>
        <dbReference type="SAM" id="MobiDB-lite"/>
    </source>
</evidence>
<accession>A0A3A9X0J9</accession>
<evidence type="ECO:0000313" key="4">
    <source>
        <dbReference type="EMBL" id="RKN25981.1"/>
    </source>
</evidence>
<dbReference type="OrthoDB" id="3831541at2"/>
<dbReference type="RefSeq" id="WP_120695992.1">
    <property type="nucleotide sequence ID" value="NZ_RBDX01000002.1"/>
</dbReference>
<comment type="caution">
    <text evidence="3">The sequence shown here is derived from an EMBL/GenBank/DDBJ whole genome shotgun (WGS) entry which is preliminary data.</text>
</comment>
<keyword evidence="5" id="KW-1185">Reference proteome</keyword>
<dbReference type="Proteomes" id="UP000275024">
    <property type="component" value="Unassembled WGS sequence"/>
</dbReference>
<feature type="region of interest" description="Disordered" evidence="1">
    <location>
        <begin position="124"/>
        <end position="159"/>
    </location>
</feature>
<feature type="transmembrane region" description="Helical" evidence="2">
    <location>
        <begin position="304"/>
        <end position="325"/>
    </location>
</feature>